<accession>A0A0R3WC61</accession>
<reference evidence="1 2" key="2">
    <citation type="submission" date="2018-11" db="EMBL/GenBank/DDBJ databases">
        <authorList>
            <consortium name="Pathogen Informatics"/>
        </authorList>
    </citation>
    <scope>NUCLEOTIDE SEQUENCE [LARGE SCALE GENOMIC DNA]</scope>
</reference>
<dbReference type="OrthoDB" id="6276327at2759"/>
<gene>
    <name evidence="1" type="ORF">TASK_LOCUS8275</name>
</gene>
<sequence length="74" mass="8362">MAGVIYFCVICVNSHTLDSSWSDTDSFDMETGENELLVKDLVATVGNLSPDQRHAVMKFIKTIYLVGFDHLFFK</sequence>
<evidence type="ECO:0000313" key="3">
    <source>
        <dbReference type="WBParaSite" id="TASK_0000827401-mRNA-1"/>
    </source>
</evidence>
<evidence type="ECO:0000313" key="2">
    <source>
        <dbReference type="Proteomes" id="UP000282613"/>
    </source>
</evidence>
<name>A0A0R3WC61_TAEAS</name>
<keyword evidence="2" id="KW-1185">Reference proteome</keyword>
<organism evidence="3">
    <name type="scientific">Taenia asiatica</name>
    <name type="common">Asian tapeworm</name>
    <dbReference type="NCBI Taxonomy" id="60517"/>
    <lineage>
        <taxon>Eukaryota</taxon>
        <taxon>Metazoa</taxon>
        <taxon>Spiralia</taxon>
        <taxon>Lophotrochozoa</taxon>
        <taxon>Platyhelminthes</taxon>
        <taxon>Cestoda</taxon>
        <taxon>Eucestoda</taxon>
        <taxon>Cyclophyllidea</taxon>
        <taxon>Taeniidae</taxon>
        <taxon>Taenia</taxon>
    </lineage>
</organism>
<dbReference type="Proteomes" id="UP000282613">
    <property type="component" value="Unassembled WGS sequence"/>
</dbReference>
<proteinExistence type="predicted"/>
<dbReference type="EMBL" id="UYRS01018764">
    <property type="protein sequence ID" value="VDK39925.1"/>
    <property type="molecule type" value="Genomic_DNA"/>
</dbReference>
<dbReference type="WBParaSite" id="TASK_0000827401-mRNA-1">
    <property type="protein sequence ID" value="TASK_0000827401-mRNA-1"/>
    <property type="gene ID" value="TASK_0000827401"/>
</dbReference>
<reference evidence="3" key="1">
    <citation type="submission" date="2017-02" db="UniProtKB">
        <authorList>
            <consortium name="WormBaseParasite"/>
        </authorList>
    </citation>
    <scope>IDENTIFICATION</scope>
</reference>
<protein>
    <submittedName>
        <fullName evidence="3">Importin N-terminal domain-containing protein</fullName>
    </submittedName>
</protein>
<dbReference type="AlphaFoldDB" id="A0A0R3WC61"/>
<evidence type="ECO:0000313" key="1">
    <source>
        <dbReference type="EMBL" id="VDK39925.1"/>
    </source>
</evidence>